<dbReference type="InterPro" id="IPR025631">
    <property type="entry name" value="Porin_10"/>
</dbReference>
<evidence type="ECO:0008006" key="5">
    <source>
        <dbReference type="Google" id="ProtNLM"/>
    </source>
</evidence>
<protein>
    <recommendedName>
        <fullName evidence="5">Porin</fullName>
    </recommendedName>
</protein>
<evidence type="ECO:0000256" key="2">
    <source>
        <dbReference type="SAM" id="SignalP"/>
    </source>
</evidence>
<gene>
    <name evidence="3" type="ORF">GCM10023092_27840</name>
</gene>
<dbReference type="RefSeq" id="WP_344828481.1">
    <property type="nucleotide sequence ID" value="NZ_BAABEZ010000024.1"/>
</dbReference>
<evidence type="ECO:0000313" key="4">
    <source>
        <dbReference type="Proteomes" id="UP001501410"/>
    </source>
</evidence>
<organism evidence="3 4">
    <name type="scientific">Rurimicrobium arvi</name>
    <dbReference type="NCBI Taxonomy" id="2049916"/>
    <lineage>
        <taxon>Bacteria</taxon>
        <taxon>Pseudomonadati</taxon>
        <taxon>Bacteroidota</taxon>
        <taxon>Chitinophagia</taxon>
        <taxon>Chitinophagales</taxon>
        <taxon>Chitinophagaceae</taxon>
        <taxon>Rurimicrobium</taxon>
    </lineage>
</organism>
<keyword evidence="2" id="KW-0732">Signal</keyword>
<dbReference type="Pfam" id="PF14121">
    <property type="entry name" value="Porin_10"/>
    <property type="match status" value="1"/>
</dbReference>
<reference evidence="4" key="1">
    <citation type="journal article" date="2019" name="Int. J. Syst. Evol. Microbiol.">
        <title>The Global Catalogue of Microorganisms (GCM) 10K type strain sequencing project: providing services to taxonomists for standard genome sequencing and annotation.</title>
        <authorList>
            <consortium name="The Broad Institute Genomics Platform"/>
            <consortium name="The Broad Institute Genome Sequencing Center for Infectious Disease"/>
            <person name="Wu L."/>
            <person name="Ma J."/>
        </authorList>
    </citation>
    <scope>NUCLEOTIDE SEQUENCE [LARGE SCALE GENOMIC DNA]</scope>
    <source>
        <strain evidence="4">JCM 31921</strain>
    </source>
</reference>
<name>A0ABP8MZR2_9BACT</name>
<sequence>MRKHSGFLILLCCFLLGNAADLHAQFSSFSSGTASGTPRDTSRNKTNNSDWDETDAVMYRTRVFSERRNYRDTTLHTLHRAPFSQPWYRDLGNQGSPAMNLMFTPSNPVGLSLGYHTFDNMRWLSDSAWYYNTTRPYTNFTYHIGSKQEQFAEILHTQNIKPYWNVAFAYRKPSSPGYYYWQRNSSDNIAATTNYTAPGLRYKLYAAIVYNREVHDENGGIASDSFLTNPQYSDRKAIPVNFYTSNFTSQTRSPVQMRLRDVTVSLDHAYSWGRRDTTYSDDSTSYTIKLNTRFRISHHMEIGSQRYRYKDLRPDSLRYDPVFAARFGTNDSVYTQQEWFYADNRFLLNGFFGKGDRPWVFSAGAGNRIDQFKTEYLNGTQGDNNVSNYLTGVLRKEAIAQGQWDISAQAKAYLTGPATGNLLLDGRVSKDMDRFGRITIGAAQQLNNAPYTYTVYQNQYWQRSATFSKESTTQLFAMYDLSRWNLSIGARNYLLNNYLYFDAEQRPSQYGSAFSLSQFWGRKIFRVGHWVLDNELLYQIVPASAPVNVPSFMGRHQLSLETFIFKGKLQIATGVEVRYHSSYYAAFYSPFFNQFYYQNSYRVSNGPDGSVFFNFKIKRFRAFLMMDHVPQFFNKNIIITRGYTAQDAMIRFGFQWIMIN</sequence>
<dbReference type="EMBL" id="BAABEZ010000024">
    <property type="protein sequence ID" value="GAA4458854.1"/>
    <property type="molecule type" value="Genomic_DNA"/>
</dbReference>
<keyword evidence="4" id="KW-1185">Reference proteome</keyword>
<comment type="caution">
    <text evidence="3">The sequence shown here is derived from an EMBL/GenBank/DDBJ whole genome shotgun (WGS) entry which is preliminary data.</text>
</comment>
<accession>A0ABP8MZR2</accession>
<feature type="signal peptide" evidence="2">
    <location>
        <begin position="1"/>
        <end position="19"/>
    </location>
</feature>
<proteinExistence type="predicted"/>
<feature type="chain" id="PRO_5046611595" description="Porin" evidence="2">
    <location>
        <begin position="20"/>
        <end position="660"/>
    </location>
</feature>
<feature type="region of interest" description="Disordered" evidence="1">
    <location>
        <begin position="30"/>
        <end position="50"/>
    </location>
</feature>
<dbReference type="Proteomes" id="UP001501410">
    <property type="component" value="Unassembled WGS sequence"/>
</dbReference>
<evidence type="ECO:0000256" key="1">
    <source>
        <dbReference type="SAM" id="MobiDB-lite"/>
    </source>
</evidence>
<evidence type="ECO:0000313" key="3">
    <source>
        <dbReference type="EMBL" id="GAA4458854.1"/>
    </source>
</evidence>